<keyword evidence="1" id="KW-0812">Transmembrane</keyword>
<proteinExistence type="predicted"/>
<sequence>MRDDHVYDRLTALVPAGTTRFDTQEDREAEEAVRYYIRTWNAVAALYDRLPWVIRWLVLPPVIKVGAIVFALLRYWIQV</sequence>
<dbReference type="EMBL" id="JAQQWI010000007">
    <property type="protein sequence ID" value="KAK8029047.1"/>
    <property type="molecule type" value="Genomic_DNA"/>
</dbReference>
<evidence type="ECO:0000256" key="1">
    <source>
        <dbReference type="SAM" id="Phobius"/>
    </source>
</evidence>
<dbReference type="Proteomes" id="UP001396898">
    <property type="component" value="Unassembled WGS sequence"/>
</dbReference>
<reference evidence="2 3" key="1">
    <citation type="submission" date="2023-01" db="EMBL/GenBank/DDBJ databases">
        <title>Analysis of 21 Apiospora genomes using comparative genomics revels a genus with tremendous synthesis potential of carbohydrate active enzymes and secondary metabolites.</title>
        <authorList>
            <person name="Sorensen T."/>
        </authorList>
    </citation>
    <scope>NUCLEOTIDE SEQUENCE [LARGE SCALE GENOMIC DNA]</scope>
    <source>
        <strain evidence="2 3">CBS 20057</strain>
    </source>
</reference>
<feature type="transmembrane region" description="Helical" evidence="1">
    <location>
        <begin position="56"/>
        <end position="77"/>
    </location>
</feature>
<organism evidence="2 3">
    <name type="scientific">Apiospora marii</name>
    <dbReference type="NCBI Taxonomy" id="335849"/>
    <lineage>
        <taxon>Eukaryota</taxon>
        <taxon>Fungi</taxon>
        <taxon>Dikarya</taxon>
        <taxon>Ascomycota</taxon>
        <taxon>Pezizomycotina</taxon>
        <taxon>Sordariomycetes</taxon>
        <taxon>Xylariomycetidae</taxon>
        <taxon>Amphisphaeriales</taxon>
        <taxon>Apiosporaceae</taxon>
        <taxon>Apiospora</taxon>
    </lineage>
</organism>
<keyword evidence="3" id="KW-1185">Reference proteome</keyword>
<protein>
    <submittedName>
        <fullName evidence="2">Uncharacterized protein</fullName>
    </submittedName>
</protein>
<gene>
    <name evidence="2" type="ORF">PG991_006103</name>
</gene>
<keyword evidence="1" id="KW-0472">Membrane</keyword>
<comment type="caution">
    <text evidence="2">The sequence shown here is derived from an EMBL/GenBank/DDBJ whole genome shotgun (WGS) entry which is preliminary data.</text>
</comment>
<evidence type="ECO:0000313" key="3">
    <source>
        <dbReference type="Proteomes" id="UP001396898"/>
    </source>
</evidence>
<evidence type="ECO:0000313" key="2">
    <source>
        <dbReference type="EMBL" id="KAK8029047.1"/>
    </source>
</evidence>
<name>A0ABR1SB29_9PEZI</name>
<accession>A0ABR1SB29</accession>
<keyword evidence="1" id="KW-1133">Transmembrane helix</keyword>